<gene>
    <name evidence="2" type="ORF">RM479_16445</name>
</gene>
<keyword evidence="3" id="KW-1185">Reference proteome</keyword>
<dbReference type="Proteomes" id="UP001183390">
    <property type="component" value="Unassembled WGS sequence"/>
</dbReference>
<evidence type="ECO:0000313" key="2">
    <source>
        <dbReference type="EMBL" id="MDT0330002.1"/>
    </source>
</evidence>
<reference evidence="3" key="1">
    <citation type="submission" date="2023-07" db="EMBL/GenBank/DDBJ databases">
        <title>30 novel species of actinomycetes from the DSMZ collection.</title>
        <authorList>
            <person name="Nouioui I."/>
        </authorList>
    </citation>
    <scope>NUCLEOTIDE SEQUENCE [LARGE SCALE GENOMIC DNA]</scope>
    <source>
        <strain evidence="3">DSM 44743</strain>
    </source>
</reference>
<accession>A0ABU2MBE3</accession>
<proteinExistence type="predicted"/>
<dbReference type="EMBL" id="JAVREP010000010">
    <property type="protein sequence ID" value="MDT0330002.1"/>
    <property type="molecule type" value="Genomic_DNA"/>
</dbReference>
<sequence length="213" mass="23178">MALGPVHLFNVEHGVETPAVAGTRAYLESLGHGELVDLVLEIATSSPGVRDRLEMRAVAGAGGEVDLAALRALIDRALRVNGFVEYGQARGYAEAVEHVADALGEQGMDRYREELSRIRSERPKEDWSSHYLMTEFARVTGDTDLLVEAYASEGTGCTTRGSWTPCTRRAAGTRPCAERAKAWRRASVEWTSGSWTTRSAPTVRTAGRRRSGG</sequence>
<evidence type="ECO:0000256" key="1">
    <source>
        <dbReference type="SAM" id="MobiDB-lite"/>
    </source>
</evidence>
<dbReference type="RefSeq" id="WP_311512595.1">
    <property type="nucleotide sequence ID" value="NZ_JAVREP010000010.1"/>
</dbReference>
<organism evidence="2 3">
    <name type="scientific">Nocardiopsis lambiniae</name>
    <dbReference type="NCBI Taxonomy" id="3075539"/>
    <lineage>
        <taxon>Bacteria</taxon>
        <taxon>Bacillati</taxon>
        <taxon>Actinomycetota</taxon>
        <taxon>Actinomycetes</taxon>
        <taxon>Streptosporangiales</taxon>
        <taxon>Nocardiopsidaceae</taxon>
        <taxon>Nocardiopsis</taxon>
    </lineage>
</organism>
<feature type="region of interest" description="Disordered" evidence="1">
    <location>
        <begin position="193"/>
        <end position="213"/>
    </location>
</feature>
<comment type="caution">
    <text evidence="2">The sequence shown here is derived from an EMBL/GenBank/DDBJ whole genome shotgun (WGS) entry which is preliminary data.</text>
</comment>
<name>A0ABU2MBE3_9ACTN</name>
<feature type="compositionally biased region" description="Polar residues" evidence="1">
    <location>
        <begin position="193"/>
        <end position="202"/>
    </location>
</feature>
<protein>
    <submittedName>
        <fullName evidence="2">Uncharacterized protein</fullName>
    </submittedName>
</protein>
<evidence type="ECO:0000313" key="3">
    <source>
        <dbReference type="Proteomes" id="UP001183390"/>
    </source>
</evidence>